<accession>A0AAU9KKE5</accession>
<dbReference type="AlphaFoldDB" id="A0AAU9KKE5"/>
<comment type="caution">
    <text evidence="1">The sequence shown here is derived from an EMBL/GenBank/DDBJ whole genome shotgun (WGS) entry which is preliminary data.</text>
</comment>
<keyword evidence="2" id="KW-1185">Reference proteome</keyword>
<dbReference type="Proteomes" id="UP001162131">
    <property type="component" value="Unassembled WGS sequence"/>
</dbReference>
<name>A0AAU9KKE5_9CILI</name>
<organism evidence="1 2">
    <name type="scientific">Blepharisma stoltei</name>
    <dbReference type="NCBI Taxonomy" id="1481888"/>
    <lineage>
        <taxon>Eukaryota</taxon>
        <taxon>Sar</taxon>
        <taxon>Alveolata</taxon>
        <taxon>Ciliophora</taxon>
        <taxon>Postciliodesmatophora</taxon>
        <taxon>Heterotrichea</taxon>
        <taxon>Heterotrichida</taxon>
        <taxon>Blepharismidae</taxon>
        <taxon>Blepharisma</taxon>
    </lineage>
</organism>
<dbReference type="Gene3D" id="3.40.50.12370">
    <property type="match status" value="1"/>
</dbReference>
<evidence type="ECO:0008006" key="3">
    <source>
        <dbReference type="Google" id="ProtNLM"/>
    </source>
</evidence>
<sequence>MKNRSLSYLICVDGSPSSIDFFNNFLHEHIVMGDRVCALHIYNSSNPNFLISPEDLRFQLECQLLMKLPGNDFAFKFEQKVEKFTSIQIVKSIPVVNPNLLILSFNGPKGPKKKPGEIGSSIQYSLYRSPISVLYMKILEFRSRLPYRGYTWMVCVDNSNRALSAFHLAVRLHNTNFDRIGVIHIIKNTEESKQVEEKYKKAIYESGVNGQFFQLECRPEGKGVHSILIRHLCARDVNVHFVLCGIDGDRAEAEGKTGIGTVPVQLVMRAPCNTLIVK</sequence>
<gene>
    <name evidence="1" type="ORF">BSTOLATCC_MIC66141</name>
</gene>
<evidence type="ECO:0000313" key="1">
    <source>
        <dbReference type="EMBL" id="CAG9336261.1"/>
    </source>
</evidence>
<evidence type="ECO:0000313" key="2">
    <source>
        <dbReference type="Proteomes" id="UP001162131"/>
    </source>
</evidence>
<dbReference type="EMBL" id="CAJZBQ010000064">
    <property type="protein sequence ID" value="CAG9336261.1"/>
    <property type="molecule type" value="Genomic_DNA"/>
</dbReference>
<proteinExistence type="predicted"/>
<reference evidence="1" key="1">
    <citation type="submission" date="2021-09" db="EMBL/GenBank/DDBJ databases">
        <authorList>
            <consortium name="AG Swart"/>
            <person name="Singh M."/>
            <person name="Singh A."/>
            <person name="Seah K."/>
            <person name="Emmerich C."/>
        </authorList>
    </citation>
    <scope>NUCLEOTIDE SEQUENCE</scope>
    <source>
        <strain evidence="1">ATCC30299</strain>
    </source>
</reference>
<protein>
    <recommendedName>
        <fullName evidence="3">UspA domain-containing protein</fullName>
    </recommendedName>
</protein>